<dbReference type="GO" id="GO:0016757">
    <property type="term" value="F:glycosyltransferase activity"/>
    <property type="evidence" value="ECO:0007669"/>
    <property type="project" value="UniProtKB-KW"/>
</dbReference>
<dbReference type="EMBL" id="JAVDUI010000001">
    <property type="protein sequence ID" value="MDR6892043.1"/>
    <property type="molecule type" value="Genomic_DNA"/>
</dbReference>
<feature type="domain" description="Penicillin binding protein A dimerisation" evidence="2">
    <location>
        <begin position="52"/>
        <end position="134"/>
    </location>
</feature>
<feature type="domain" description="Penicillin-binding protein transpeptidase" evidence="1">
    <location>
        <begin position="157"/>
        <end position="475"/>
    </location>
</feature>
<dbReference type="InterPro" id="IPR012338">
    <property type="entry name" value="Beta-lactam/transpept-like"/>
</dbReference>
<organism evidence="3 4">
    <name type="scientific">Falsarthrobacter nasiphocae</name>
    <dbReference type="NCBI Taxonomy" id="189863"/>
    <lineage>
        <taxon>Bacteria</taxon>
        <taxon>Bacillati</taxon>
        <taxon>Actinomycetota</taxon>
        <taxon>Actinomycetes</taxon>
        <taxon>Micrococcales</taxon>
        <taxon>Micrococcaceae</taxon>
        <taxon>Falsarthrobacter</taxon>
    </lineage>
</organism>
<keyword evidence="3" id="KW-0328">Glycosyltransferase</keyword>
<dbReference type="GO" id="GO:0008658">
    <property type="term" value="F:penicillin binding"/>
    <property type="evidence" value="ECO:0007669"/>
    <property type="project" value="InterPro"/>
</dbReference>
<proteinExistence type="predicted"/>
<dbReference type="AlphaFoldDB" id="A0AAE4C603"/>
<dbReference type="RefSeq" id="WP_309850504.1">
    <property type="nucleotide sequence ID" value="NZ_BAAAIU010000005.1"/>
</dbReference>
<evidence type="ECO:0000259" key="1">
    <source>
        <dbReference type="Pfam" id="PF00905"/>
    </source>
</evidence>
<reference evidence="3" key="1">
    <citation type="submission" date="2023-07" db="EMBL/GenBank/DDBJ databases">
        <title>Sequencing the genomes of 1000 actinobacteria strains.</title>
        <authorList>
            <person name="Klenk H.-P."/>
        </authorList>
    </citation>
    <scope>NUCLEOTIDE SEQUENCE</scope>
    <source>
        <strain evidence="3">DSM 13988</strain>
    </source>
</reference>
<accession>A0AAE4C603</accession>
<gene>
    <name evidence="3" type="ORF">J2S35_000983</name>
</gene>
<dbReference type="GO" id="GO:0071555">
    <property type="term" value="P:cell wall organization"/>
    <property type="evidence" value="ECO:0007669"/>
    <property type="project" value="TreeGrafter"/>
</dbReference>
<dbReference type="Proteomes" id="UP001247307">
    <property type="component" value="Unassembled WGS sequence"/>
</dbReference>
<keyword evidence="3" id="KW-0808">Transferase</keyword>
<name>A0AAE4C603_9MICC</name>
<dbReference type="PANTHER" id="PTHR30627:SF24">
    <property type="entry name" value="PENICILLIN-BINDING PROTEIN 4B"/>
    <property type="match status" value="1"/>
</dbReference>
<dbReference type="InterPro" id="IPR050515">
    <property type="entry name" value="Beta-lactam/transpept"/>
</dbReference>
<evidence type="ECO:0000259" key="2">
    <source>
        <dbReference type="Pfam" id="PF21922"/>
    </source>
</evidence>
<dbReference type="Gene3D" id="3.90.1310.10">
    <property type="entry name" value="Penicillin-binding protein 2a (Domain 2)"/>
    <property type="match status" value="1"/>
</dbReference>
<protein>
    <submittedName>
        <fullName evidence="3">Peptidoglycan glycosyltransferase</fullName>
        <ecNumber evidence="3">2.4.1.129</ecNumber>
    </submittedName>
</protein>
<dbReference type="InterPro" id="IPR001460">
    <property type="entry name" value="PCN-bd_Tpept"/>
</dbReference>
<dbReference type="Gene3D" id="3.40.710.10">
    <property type="entry name" value="DD-peptidase/beta-lactamase superfamily"/>
    <property type="match status" value="1"/>
</dbReference>
<evidence type="ECO:0000313" key="3">
    <source>
        <dbReference type="EMBL" id="MDR6892043.1"/>
    </source>
</evidence>
<dbReference type="Pfam" id="PF00905">
    <property type="entry name" value="Transpeptidase"/>
    <property type="match status" value="1"/>
</dbReference>
<dbReference type="InterPro" id="IPR054120">
    <property type="entry name" value="PBPA_dimer"/>
</dbReference>
<dbReference type="Pfam" id="PF21922">
    <property type="entry name" value="PBP_dimer_2"/>
    <property type="match status" value="1"/>
</dbReference>
<dbReference type="GO" id="GO:0005886">
    <property type="term" value="C:plasma membrane"/>
    <property type="evidence" value="ECO:0007669"/>
    <property type="project" value="TreeGrafter"/>
</dbReference>
<dbReference type="SUPFAM" id="SSF56601">
    <property type="entry name" value="beta-lactamase/transpeptidase-like"/>
    <property type="match status" value="1"/>
</dbReference>
<sequence>MNQAIRNTWIAAILLFTLILGSLTVVQFVAAGSLQANQWNSRTILAQFSRDRGQITADGVTLAASVPSDDDWKFQRQYPGGAMYANLTGFYSLQLGSSQLEDALNEELTGTGDSQFYAKISQMLSGSEPAGNSVELTIDPQLQKVAYDSLPNDKKAVAIVSDPKTGAILAMAAKPSYDPNQLAVHSGSAVASNLKALDGVPGLSVYTNPATEDLLAPGSVFKIVDTAAALESGKYTKDQKLDNPSRLLLPGTTTYLPNYQLGACNSESRPSFSWILAHSCNTPYAQIALDLGQDTIAKKAEAFGFGSSLSIPTRVTASQFPSDMSKDQLALSAIGQFNVKTTPLQVNMLAMAIANGGEIMNPQLVKTVRQPDLSVKSQFKPSVFKRATTDSVAADIRDMMLETTRSGTATNAAIPGVSIASKTGTAEIANNLTNSWYTGFAPAEDPKVAVTVVVAGTDTNSGNYAVTTAARNIYEAVLNK</sequence>
<dbReference type="PANTHER" id="PTHR30627">
    <property type="entry name" value="PEPTIDOGLYCAN D,D-TRANSPEPTIDASE"/>
    <property type="match status" value="1"/>
</dbReference>
<dbReference type="EC" id="2.4.1.129" evidence="3"/>
<evidence type="ECO:0000313" key="4">
    <source>
        <dbReference type="Proteomes" id="UP001247307"/>
    </source>
</evidence>
<comment type="caution">
    <text evidence="3">The sequence shown here is derived from an EMBL/GenBank/DDBJ whole genome shotgun (WGS) entry which is preliminary data.</text>
</comment>
<keyword evidence="4" id="KW-1185">Reference proteome</keyword>
<dbReference type="GO" id="GO:0071972">
    <property type="term" value="F:peptidoglycan L,D-transpeptidase activity"/>
    <property type="evidence" value="ECO:0007669"/>
    <property type="project" value="TreeGrafter"/>
</dbReference>